<evidence type="ECO:0000313" key="2">
    <source>
        <dbReference type="Proteomes" id="UP001210380"/>
    </source>
</evidence>
<dbReference type="Proteomes" id="UP001210380">
    <property type="component" value="Unassembled WGS sequence"/>
</dbReference>
<reference evidence="1 2" key="1">
    <citation type="submission" date="2022-11" db="EMBL/GenBank/DDBJ databases">
        <title>Draft genome sequence of Saccharopolyspora sp. WRP15-2 isolated from rhizosphere soils of wild rice in Thailand.</title>
        <authorList>
            <person name="Duangmal K."/>
            <person name="Kammanee S."/>
            <person name="Muangham S."/>
        </authorList>
    </citation>
    <scope>NUCLEOTIDE SEQUENCE [LARGE SCALE GENOMIC DNA]</scope>
    <source>
        <strain evidence="1 2">WRP15-2</strain>
    </source>
</reference>
<dbReference type="EMBL" id="JAQGLA010000035">
    <property type="protein sequence ID" value="MDA3627907.1"/>
    <property type="molecule type" value="Genomic_DNA"/>
</dbReference>
<keyword evidence="2" id="KW-1185">Reference proteome</keyword>
<accession>A0ABT4V1S6</accession>
<organism evidence="1 2">
    <name type="scientific">Saccharopolyspora oryzae</name>
    <dbReference type="NCBI Taxonomy" id="2997343"/>
    <lineage>
        <taxon>Bacteria</taxon>
        <taxon>Bacillati</taxon>
        <taxon>Actinomycetota</taxon>
        <taxon>Actinomycetes</taxon>
        <taxon>Pseudonocardiales</taxon>
        <taxon>Pseudonocardiaceae</taxon>
        <taxon>Saccharopolyspora</taxon>
    </lineage>
</organism>
<comment type="caution">
    <text evidence="1">The sequence shown here is derived from an EMBL/GenBank/DDBJ whole genome shotgun (WGS) entry which is preliminary data.</text>
</comment>
<protein>
    <submittedName>
        <fullName evidence="1">Uncharacterized protein</fullName>
    </submittedName>
</protein>
<proteinExistence type="predicted"/>
<name>A0ABT4V1S6_9PSEU</name>
<gene>
    <name evidence="1" type="ORF">OU415_20910</name>
</gene>
<dbReference type="RefSeq" id="WP_270950607.1">
    <property type="nucleotide sequence ID" value="NZ_JAQGLA010000035.1"/>
</dbReference>
<sequence length="118" mass="12866">MAERIQIPEDLKQRFSRLLLAEDDIREALFIWNGLDQAVKTAAGNDEETSKQIKEKADQVNPSLTELLTSLGDAFGINSEKGQETHKKFADADAQNTEIANKFGTGTEGGSFSGGGRH</sequence>
<evidence type="ECO:0000313" key="1">
    <source>
        <dbReference type="EMBL" id="MDA3627907.1"/>
    </source>
</evidence>